<dbReference type="AlphaFoldDB" id="A0AAW3YQ49"/>
<sequence length="172" mass="20657">MKGNSALTYRTYKWNEQVYCNRTYTHPETKKLFNLSHMAPKTIKVRYEYSGTFKNKIKGELYVRVIFSHHCYTKTMQDTDEKTVLVTEYENGVIKEQRIFDETRYKYTFTLLDVITNISYKICRESRLKGKVIRLEEKDRSNPQKGIYILMKLKAKDESLFLYVETAHYRNN</sequence>
<evidence type="ECO:0000313" key="1">
    <source>
        <dbReference type="EMBL" id="MBD2800168.1"/>
    </source>
</evidence>
<reference evidence="1" key="2">
    <citation type="journal article" date="2024" name="Toxins">
        <title>Genome Sequence Analysis of Native Xenorhabdus Strains Isolated from Entomopathogenic Nematodes in Argentina.</title>
        <authorList>
            <person name="Palma L."/>
            <person name="Frizzo L."/>
            <person name="Kaiser S."/>
            <person name="Berry C."/>
            <person name="Caballero P."/>
            <person name="Bode H.B."/>
            <person name="Del Valle E.E."/>
        </authorList>
    </citation>
    <scope>NUCLEOTIDE SEQUENCE</scope>
    <source>
        <strain evidence="1">M</strain>
    </source>
</reference>
<dbReference type="EMBL" id="JACXBF010000128">
    <property type="protein sequence ID" value="MBD2800168.1"/>
    <property type="molecule type" value="Genomic_DNA"/>
</dbReference>
<comment type="caution">
    <text evidence="1">The sequence shown here is derived from an EMBL/GenBank/DDBJ whole genome shotgun (WGS) entry which is preliminary data.</text>
</comment>
<name>A0AAW3YQ49_9GAMM</name>
<proteinExistence type="predicted"/>
<reference evidence="1" key="1">
    <citation type="submission" date="2020-09" db="EMBL/GenBank/DDBJ databases">
        <authorList>
            <person name="Palma L."/>
            <person name="Caballero P."/>
            <person name="Berry C."/>
            <person name="Del Valle E."/>
        </authorList>
    </citation>
    <scope>NUCLEOTIDE SEQUENCE</scope>
    <source>
        <strain evidence="1">M</strain>
    </source>
</reference>
<accession>A0AAW3YQ49</accession>
<protein>
    <submittedName>
        <fullName evidence="1">Uncharacterized protein</fullName>
    </submittedName>
</protein>
<dbReference type="RefSeq" id="WP_323868675.1">
    <property type="nucleotide sequence ID" value="NZ_JACXBF010000128.1"/>
</dbReference>
<organism evidence="1">
    <name type="scientific">Xenorhabdus szentirmaii</name>
    <dbReference type="NCBI Taxonomy" id="290112"/>
    <lineage>
        <taxon>Bacteria</taxon>
        <taxon>Pseudomonadati</taxon>
        <taxon>Pseudomonadota</taxon>
        <taxon>Gammaproteobacteria</taxon>
        <taxon>Enterobacterales</taxon>
        <taxon>Morganellaceae</taxon>
        <taxon>Xenorhabdus</taxon>
    </lineage>
</organism>
<gene>
    <name evidence="1" type="ORF">ID854_06755</name>
</gene>
<dbReference type="Proteomes" id="UP001193920">
    <property type="component" value="Unassembled WGS sequence"/>
</dbReference>